<evidence type="ECO:0000313" key="6">
    <source>
        <dbReference type="WBParaSite" id="NBR_0001045001-mRNA-1"/>
    </source>
</evidence>
<accession>A0A0N4Y3P6</accession>
<feature type="domain" description="Ephrin RBD" evidence="3">
    <location>
        <begin position="76"/>
        <end position="89"/>
    </location>
</feature>
<evidence type="ECO:0000256" key="2">
    <source>
        <dbReference type="SAM" id="MobiDB-lite"/>
    </source>
</evidence>
<feature type="region of interest" description="Disordered" evidence="2">
    <location>
        <begin position="1"/>
        <end position="33"/>
    </location>
</feature>
<reference evidence="4 5" key="2">
    <citation type="submission" date="2018-11" db="EMBL/GenBank/DDBJ databases">
        <authorList>
            <consortium name="Pathogen Informatics"/>
        </authorList>
    </citation>
    <scope>NUCLEOTIDE SEQUENCE [LARGE SCALE GENOMIC DNA]</scope>
</reference>
<sequence>MPLGNDDFSYATTSLPSHPVLSGGHRLPSDRRQETSGHLLEFDQFAAMTISVMRLLHFLPIQLFLVAIGSPPADAKKLPDIFWNSTNSL</sequence>
<evidence type="ECO:0000256" key="1">
    <source>
        <dbReference type="PROSITE-ProRule" id="PRU00884"/>
    </source>
</evidence>
<dbReference type="EMBL" id="UYSL01020320">
    <property type="protein sequence ID" value="VDL74040.1"/>
    <property type="molecule type" value="Genomic_DNA"/>
</dbReference>
<keyword evidence="5" id="KW-1185">Reference proteome</keyword>
<dbReference type="WBParaSite" id="NBR_0001045001-mRNA-1">
    <property type="protein sequence ID" value="NBR_0001045001-mRNA-1"/>
    <property type="gene ID" value="NBR_0001045001"/>
</dbReference>
<evidence type="ECO:0000313" key="5">
    <source>
        <dbReference type="Proteomes" id="UP000271162"/>
    </source>
</evidence>
<comment type="caution">
    <text evidence="1">Lacks conserved residue(s) required for the propagation of feature annotation.</text>
</comment>
<gene>
    <name evidence="4" type="ORF">NBR_LOCUS10451</name>
</gene>
<dbReference type="PROSITE" id="PS51551">
    <property type="entry name" value="EPHRIN_RBD_2"/>
    <property type="match status" value="1"/>
</dbReference>
<protein>
    <submittedName>
        <fullName evidence="6">Ephrin RBD domain-containing protein</fullName>
    </submittedName>
</protein>
<organism evidence="6">
    <name type="scientific">Nippostrongylus brasiliensis</name>
    <name type="common">Rat hookworm</name>
    <dbReference type="NCBI Taxonomy" id="27835"/>
    <lineage>
        <taxon>Eukaryota</taxon>
        <taxon>Metazoa</taxon>
        <taxon>Ecdysozoa</taxon>
        <taxon>Nematoda</taxon>
        <taxon>Chromadorea</taxon>
        <taxon>Rhabditida</taxon>
        <taxon>Rhabditina</taxon>
        <taxon>Rhabditomorpha</taxon>
        <taxon>Strongyloidea</taxon>
        <taxon>Heligmosomidae</taxon>
        <taxon>Nippostrongylus</taxon>
    </lineage>
</organism>
<reference evidence="6" key="1">
    <citation type="submission" date="2017-02" db="UniProtKB">
        <authorList>
            <consortium name="WormBaseParasite"/>
        </authorList>
    </citation>
    <scope>IDENTIFICATION</scope>
</reference>
<dbReference type="GO" id="GO:0016020">
    <property type="term" value="C:membrane"/>
    <property type="evidence" value="ECO:0007669"/>
    <property type="project" value="InterPro"/>
</dbReference>
<name>A0A0N4Y3P6_NIPBR</name>
<proteinExistence type="inferred from homology"/>
<dbReference type="AlphaFoldDB" id="A0A0N4Y3P6"/>
<evidence type="ECO:0000313" key="4">
    <source>
        <dbReference type="EMBL" id="VDL74040.1"/>
    </source>
</evidence>
<evidence type="ECO:0000259" key="3">
    <source>
        <dbReference type="PROSITE" id="PS51551"/>
    </source>
</evidence>
<dbReference type="Proteomes" id="UP000271162">
    <property type="component" value="Unassembled WGS sequence"/>
</dbReference>
<dbReference type="InterPro" id="IPR001799">
    <property type="entry name" value="Ephrin_RBD"/>
</dbReference>
<comment type="similarity">
    <text evidence="1">Belongs to the ephrin family.</text>
</comment>